<evidence type="ECO:0000313" key="4">
    <source>
        <dbReference type="EMBL" id="EHO41802.1"/>
    </source>
</evidence>
<dbReference type="NCBIfam" id="TIGR03546">
    <property type="entry name" value="TIGR03546 family protein"/>
    <property type="match status" value="1"/>
</dbReference>
<keyword evidence="1" id="KW-0812">Transmembrane</keyword>
<dbReference type="AlphaFoldDB" id="H1XW30"/>
<dbReference type="eggNOG" id="COG3216">
    <property type="taxonomic scope" value="Bacteria"/>
</dbReference>
<dbReference type="KEGG" id="caby:Cabys_969"/>
<name>H1XW30_CALAY</name>
<sequence precursor="true">MFGLEILAKILKILRSDDTPAQIAVGFSLGMILGLTPFFTLHNVLVILIVIIFKVNLGSVIFSFALFSGLAYLLDPLFHSLGYFLLVDVPALHGLWTFFYQFPIIALSRYNNTVVMGSLAVSLLLFLPVTFGVKLFVIYYRKTLDPKIQQLKIVQLLKSTKFYAIYKKIQAVRQG</sequence>
<evidence type="ECO:0000259" key="2">
    <source>
        <dbReference type="Pfam" id="PF09835"/>
    </source>
</evidence>
<dbReference type="EMBL" id="CP018099">
    <property type="protein sequence ID" value="APF17720.1"/>
    <property type="molecule type" value="Genomic_DNA"/>
</dbReference>
<dbReference type="STRING" id="880073.Cabys_969"/>
<dbReference type="InParanoid" id="H1XW30"/>
<reference evidence="3 6" key="2">
    <citation type="submission" date="2016-11" db="EMBL/GenBank/DDBJ databases">
        <title>Genomic analysis of Caldithrix abyssi and proposal of a novel bacterial phylum Caldithrichaeota.</title>
        <authorList>
            <person name="Kublanov I."/>
            <person name="Sigalova O."/>
            <person name="Gavrilov S."/>
            <person name="Lebedinsky A."/>
            <person name="Ivanova N."/>
            <person name="Daum C."/>
            <person name="Reddy T."/>
            <person name="Klenk H.P."/>
            <person name="Goker M."/>
            <person name="Reva O."/>
            <person name="Miroshnichenko M."/>
            <person name="Kyprides N."/>
            <person name="Woyke T."/>
            <person name="Gelfand M."/>
        </authorList>
    </citation>
    <scope>NUCLEOTIDE SEQUENCE [LARGE SCALE GENOMIC DNA]</scope>
    <source>
        <strain evidence="3 6">LF13</strain>
    </source>
</reference>
<feature type="transmembrane region" description="Helical" evidence="1">
    <location>
        <begin position="45"/>
        <end position="74"/>
    </location>
</feature>
<evidence type="ECO:0000256" key="1">
    <source>
        <dbReference type="SAM" id="Phobius"/>
    </source>
</evidence>
<feature type="transmembrane region" description="Helical" evidence="1">
    <location>
        <begin position="114"/>
        <end position="140"/>
    </location>
</feature>
<dbReference type="PaxDb" id="880073-Calab_2192"/>
<evidence type="ECO:0000313" key="6">
    <source>
        <dbReference type="Proteomes" id="UP000183868"/>
    </source>
</evidence>
<dbReference type="OrthoDB" id="1524401at2"/>
<dbReference type="Proteomes" id="UP000183868">
    <property type="component" value="Chromosome"/>
</dbReference>
<accession>H1XW30</accession>
<dbReference type="InterPro" id="IPR019935">
    <property type="entry name" value="CHP03546"/>
</dbReference>
<keyword evidence="5" id="KW-1185">Reference proteome</keyword>
<feature type="transmembrane region" description="Helical" evidence="1">
    <location>
        <begin position="21"/>
        <end position="39"/>
    </location>
</feature>
<keyword evidence="1" id="KW-0472">Membrane</keyword>
<feature type="transmembrane region" description="Helical" evidence="1">
    <location>
        <begin position="81"/>
        <end position="102"/>
    </location>
</feature>
<feature type="domain" description="DUF2062" evidence="2">
    <location>
        <begin position="10"/>
        <end position="142"/>
    </location>
</feature>
<protein>
    <submittedName>
        <fullName evidence="3">TIGR03546 family protein</fullName>
    </submittedName>
</protein>
<dbReference type="InterPro" id="IPR018639">
    <property type="entry name" value="DUF2062"/>
</dbReference>
<proteinExistence type="predicted"/>
<reference evidence="4 5" key="1">
    <citation type="submission" date="2011-09" db="EMBL/GenBank/DDBJ databases">
        <title>The permanent draft genome of Caldithrix abyssi DSM 13497.</title>
        <authorList>
            <consortium name="US DOE Joint Genome Institute (JGI-PGF)"/>
            <person name="Lucas S."/>
            <person name="Han J."/>
            <person name="Lapidus A."/>
            <person name="Bruce D."/>
            <person name="Goodwin L."/>
            <person name="Pitluck S."/>
            <person name="Peters L."/>
            <person name="Kyrpides N."/>
            <person name="Mavromatis K."/>
            <person name="Ivanova N."/>
            <person name="Mikhailova N."/>
            <person name="Chertkov O."/>
            <person name="Detter J.C."/>
            <person name="Tapia R."/>
            <person name="Han C."/>
            <person name="Land M."/>
            <person name="Hauser L."/>
            <person name="Markowitz V."/>
            <person name="Cheng J.-F."/>
            <person name="Hugenholtz P."/>
            <person name="Woyke T."/>
            <person name="Wu D."/>
            <person name="Spring S."/>
            <person name="Brambilla E."/>
            <person name="Klenk H.-P."/>
            <person name="Eisen J.A."/>
        </authorList>
    </citation>
    <scope>NUCLEOTIDE SEQUENCE [LARGE SCALE GENOMIC DNA]</scope>
    <source>
        <strain evidence="4 5">DSM 13497</strain>
    </source>
</reference>
<dbReference type="Proteomes" id="UP000004671">
    <property type="component" value="Chromosome"/>
</dbReference>
<evidence type="ECO:0000313" key="5">
    <source>
        <dbReference type="Proteomes" id="UP000004671"/>
    </source>
</evidence>
<organism evidence="4 5">
    <name type="scientific">Caldithrix abyssi DSM 13497</name>
    <dbReference type="NCBI Taxonomy" id="880073"/>
    <lineage>
        <taxon>Bacteria</taxon>
        <taxon>Pseudomonadati</taxon>
        <taxon>Calditrichota</taxon>
        <taxon>Calditrichia</taxon>
        <taxon>Calditrichales</taxon>
        <taxon>Calditrichaceae</taxon>
        <taxon>Caldithrix</taxon>
    </lineage>
</organism>
<keyword evidence="1" id="KW-1133">Transmembrane helix</keyword>
<dbReference type="HOGENOM" id="CLU_128655_0_0_0"/>
<dbReference type="EMBL" id="CM001402">
    <property type="protein sequence ID" value="EHO41802.1"/>
    <property type="molecule type" value="Genomic_DNA"/>
</dbReference>
<dbReference type="Pfam" id="PF09835">
    <property type="entry name" value="DUF2062"/>
    <property type="match status" value="1"/>
</dbReference>
<evidence type="ECO:0000313" key="3">
    <source>
        <dbReference type="EMBL" id="APF17720.1"/>
    </source>
</evidence>
<dbReference type="RefSeq" id="WP_006928978.1">
    <property type="nucleotide sequence ID" value="NZ_CM001402.1"/>
</dbReference>
<gene>
    <name evidence="3" type="ORF">Cabys_969</name>
    <name evidence="4" type="ORF">Calab_2192</name>
</gene>